<dbReference type="EMBL" id="JAENIO010000005">
    <property type="protein sequence ID" value="MBK1833135.1"/>
    <property type="molecule type" value="Genomic_DNA"/>
</dbReference>
<gene>
    <name evidence="2" type="ORF">JIN78_03595</name>
</gene>
<feature type="transmembrane region" description="Helical" evidence="1">
    <location>
        <begin position="36"/>
        <end position="55"/>
    </location>
</feature>
<feature type="transmembrane region" description="Helical" evidence="1">
    <location>
        <begin position="62"/>
        <end position="86"/>
    </location>
</feature>
<protein>
    <submittedName>
        <fullName evidence="2">Uncharacterized protein</fullName>
    </submittedName>
</protein>
<organism evidence="2 3">
    <name type="scientific">Roseibacillus ishigakijimensis</name>
    <dbReference type="NCBI Taxonomy" id="454146"/>
    <lineage>
        <taxon>Bacteria</taxon>
        <taxon>Pseudomonadati</taxon>
        <taxon>Verrucomicrobiota</taxon>
        <taxon>Verrucomicrobiia</taxon>
        <taxon>Verrucomicrobiales</taxon>
        <taxon>Verrucomicrobiaceae</taxon>
        <taxon>Roseibacillus</taxon>
    </lineage>
</organism>
<dbReference type="RefSeq" id="WP_200390565.1">
    <property type="nucleotide sequence ID" value="NZ_JAENIO010000005.1"/>
</dbReference>
<evidence type="ECO:0000313" key="2">
    <source>
        <dbReference type="EMBL" id="MBK1833135.1"/>
    </source>
</evidence>
<evidence type="ECO:0000313" key="3">
    <source>
        <dbReference type="Proteomes" id="UP000604083"/>
    </source>
</evidence>
<comment type="caution">
    <text evidence="2">The sequence shown here is derived from an EMBL/GenBank/DDBJ whole genome shotgun (WGS) entry which is preliminary data.</text>
</comment>
<keyword evidence="1" id="KW-0472">Membrane</keyword>
<keyword evidence="1" id="KW-1133">Transmembrane helix</keyword>
<accession>A0A934VLQ5</accession>
<dbReference type="Proteomes" id="UP000604083">
    <property type="component" value="Unassembled WGS sequence"/>
</dbReference>
<dbReference type="AlphaFoldDB" id="A0A934VLQ5"/>
<reference evidence="2" key="1">
    <citation type="submission" date="2021-01" db="EMBL/GenBank/DDBJ databases">
        <title>Modified the classification status of verrucomicrobia.</title>
        <authorList>
            <person name="Feng X."/>
        </authorList>
    </citation>
    <scope>NUCLEOTIDE SEQUENCE</scope>
    <source>
        <strain evidence="2">KCTC 12986</strain>
    </source>
</reference>
<feature type="transmembrane region" description="Helical" evidence="1">
    <location>
        <begin position="12"/>
        <end position="30"/>
    </location>
</feature>
<evidence type="ECO:0000256" key="1">
    <source>
        <dbReference type="SAM" id="Phobius"/>
    </source>
</evidence>
<keyword evidence="3" id="KW-1185">Reference proteome</keyword>
<proteinExistence type="predicted"/>
<name>A0A934VLQ5_9BACT</name>
<keyword evidence="1" id="KW-0812">Transmembrane</keyword>
<sequence>METQVTTRRPETFSIASIVAVISAILSFATGAVLGFVFAGLAIVAGLFGVVVALSPAKRGGFASVLAILGGLVGIVAAVVKLLMWIF</sequence>